<dbReference type="EMBL" id="CAFBQL010000001">
    <property type="protein sequence ID" value="CAB5052935.1"/>
    <property type="molecule type" value="Genomic_DNA"/>
</dbReference>
<dbReference type="EMBL" id="CAFBMV010000010">
    <property type="protein sequence ID" value="CAB4930130.1"/>
    <property type="molecule type" value="Genomic_DNA"/>
</dbReference>
<dbReference type="Gene3D" id="1.20.1250.20">
    <property type="entry name" value="MFS general substrate transporter like domains"/>
    <property type="match status" value="1"/>
</dbReference>
<dbReference type="PANTHER" id="PTHR23542">
    <property type="match status" value="1"/>
</dbReference>
<feature type="transmembrane region" description="Helical" evidence="1">
    <location>
        <begin position="245"/>
        <end position="265"/>
    </location>
</feature>
<feature type="transmembrane region" description="Helical" evidence="1">
    <location>
        <begin position="77"/>
        <end position="96"/>
    </location>
</feature>
<feature type="transmembrane region" description="Helical" evidence="1">
    <location>
        <begin position="208"/>
        <end position="233"/>
    </location>
</feature>
<dbReference type="EMBL" id="CAEZWT010000030">
    <property type="protein sequence ID" value="CAB4669183.1"/>
    <property type="molecule type" value="Genomic_DNA"/>
</dbReference>
<keyword evidence="1" id="KW-0472">Membrane</keyword>
<dbReference type="SUPFAM" id="SSF103473">
    <property type="entry name" value="MFS general substrate transporter"/>
    <property type="match status" value="1"/>
</dbReference>
<keyword evidence="1" id="KW-0812">Transmembrane</keyword>
<organism evidence="4">
    <name type="scientific">freshwater metagenome</name>
    <dbReference type="NCBI Taxonomy" id="449393"/>
    <lineage>
        <taxon>unclassified sequences</taxon>
        <taxon>metagenomes</taxon>
        <taxon>ecological metagenomes</taxon>
    </lineage>
</organism>
<feature type="transmembrane region" description="Helical" evidence="1">
    <location>
        <begin position="12"/>
        <end position="36"/>
    </location>
</feature>
<evidence type="ECO:0000256" key="1">
    <source>
        <dbReference type="SAM" id="Phobius"/>
    </source>
</evidence>
<dbReference type="AlphaFoldDB" id="A0A6J7CUM0"/>
<proteinExistence type="predicted"/>
<keyword evidence="1" id="KW-1133">Transmembrane helix</keyword>
<reference evidence="4" key="1">
    <citation type="submission" date="2020-05" db="EMBL/GenBank/DDBJ databases">
        <authorList>
            <person name="Chiriac C."/>
            <person name="Salcher M."/>
            <person name="Ghai R."/>
            <person name="Kavagutti S V."/>
        </authorList>
    </citation>
    <scope>NUCLEOTIDE SEQUENCE</scope>
</reference>
<protein>
    <submittedName>
        <fullName evidence="4">Unannotated protein</fullName>
    </submittedName>
</protein>
<evidence type="ECO:0000313" key="5">
    <source>
        <dbReference type="EMBL" id="CAB4930130.1"/>
    </source>
</evidence>
<gene>
    <name evidence="2" type="ORF">UFOPK2289_01022</name>
    <name evidence="3" type="ORF">UFOPK2822_00799</name>
    <name evidence="4" type="ORF">UFOPK3346_00537</name>
    <name evidence="5" type="ORF">UFOPK3670_01232</name>
    <name evidence="6" type="ORF">UFOPK4308_00213</name>
</gene>
<feature type="transmembrane region" description="Helical" evidence="1">
    <location>
        <begin position="166"/>
        <end position="187"/>
    </location>
</feature>
<feature type="transmembrane region" description="Helical" evidence="1">
    <location>
        <begin position="102"/>
        <end position="124"/>
    </location>
</feature>
<dbReference type="GO" id="GO:0022857">
    <property type="term" value="F:transmembrane transporter activity"/>
    <property type="evidence" value="ECO:0007669"/>
    <property type="project" value="InterPro"/>
</dbReference>
<feature type="transmembrane region" description="Helical" evidence="1">
    <location>
        <begin position="334"/>
        <end position="354"/>
    </location>
</feature>
<feature type="transmembrane region" description="Helical" evidence="1">
    <location>
        <begin position="48"/>
        <end position="65"/>
    </location>
</feature>
<evidence type="ECO:0000313" key="4">
    <source>
        <dbReference type="EMBL" id="CAB4862197.1"/>
    </source>
</evidence>
<feature type="transmembrane region" description="Helical" evidence="1">
    <location>
        <begin position="136"/>
        <end position="160"/>
    </location>
</feature>
<evidence type="ECO:0000313" key="6">
    <source>
        <dbReference type="EMBL" id="CAB5052935.1"/>
    </source>
</evidence>
<dbReference type="EMBL" id="CAFBLE010000003">
    <property type="protein sequence ID" value="CAB4862197.1"/>
    <property type="molecule type" value="Genomic_DNA"/>
</dbReference>
<dbReference type="EMBL" id="CAEZZC010000009">
    <property type="protein sequence ID" value="CAB4750830.1"/>
    <property type="molecule type" value="Genomic_DNA"/>
</dbReference>
<dbReference type="InterPro" id="IPR036259">
    <property type="entry name" value="MFS_trans_sf"/>
</dbReference>
<dbReference type="PANTHER" id="PTHR23542:SF1">
    <property type="entry name" value="MAJOR FACILITATOR SUPERFAMILY (MFS) PROFILE DOMAIN-CONTAINING PROTEIN"/>
    <property type="match status" value="1"/>
</dbReference>
<feature type="transmembrane region" description="Helical" evidence="1">
    <location>
        <begin position="361"/>
        <end position="380"/>
    </location>
</feature>
<accession>A0A6J7CUM0</accession>
<evidence type="ECO:0000313" key="3">
    <source>
        <dbReference type="EMBL" id="CAB4750830.1"/>
    </source>
</evidence>
<dbReference type="Pfam" id="PF07690">
    <property type="entry name" value="MFS_1"/>
    <property type="match status" value="1"/>
</dbReference>
<feature type="transmembrane region" description="Helical" evidence="1">
    <location>
        <begin position="286"/>
        <end position="314"/>
    </location>
</feature>
<evidence type="ECO:0000313" key="2">
    <source>
        <dbReference type="EMBL" id="CAB4669183.1"/>
    </source>
</evidence>
<name>A0A6J7CUM0_9ZZZZ</name>
<sequence>MKSYRDLLRVRHVKTLILAAFPARIAYGMVSLAIFFKATHETNSIPTAGLAIGLNGLAGALTSGIRGSLIDHYGQKWPLRVLVPGYALMLVILNFAHSSILILALAFILGLSAPPINLSIRPLWKSLLAPEQLRTAYALDTAIISAAGVIGPIVATTLALSSHPESALLLCSFLIALGGGCLALTHVSRTWNPEKRIKEEAPLWRHPAMRLLALEGCFIGFGWGAFGVAVPAFATLENLPHRTAWVLSTMGIFNIAGGLLGGLASKKRSSLVVFKRTYIIWLISSLPLAFTYPGWSMVLVGAALGLSGGALQVFYWEVMEAVRPRGSATGSLGWLWTVEGSFASFGAAVGGWISQAISPRVCLGITTLSTICGLVILSIGTPRLSAADKPPAKENAP</sequence>
<dbReference type="InterPro" id="IPR011701">
    <property type="entry name" value="MFS"/>
</dbReference>